<feature type="non-terminal residue" evidence="2">
    <location>
        <position position="1"/>
    </location>
</feature>
<organism evidence="2 3">
    <name type="scientific">Diploptera punctata</name>
    <name type="common">Pacific beetle cockroach</name>
    <dbReference type="NCBI Taxonomy" id="6984"/>
    <lineage>
        <taxon>Eukaryota</taxon>
        <taxon>Metazoa</taxon>
        <taxon>Ecdysozoa</taxon>
        <taxon>Arthropoda</taxon>
        <taxon>Hexapoda</taxon>
        <taxon>Insecta</taxon>
        <taxon>Pterygota</taxon>
        <taxon>Neoptera</taxon>
        <taxon>Polyneoptera</taxon>
        <taxon>Dictyoptera</taxon>
        <taxon>Blattodea</taxon>
        <taxon>Blaberoidea</taxon>
        <taxon>Blaberidae</taxon>
        <taxon>Diplopterinae</taxon>
        <taxon>Diploptera</taxon>
    </lineage>
</organism>
<gene>
    <name evidence="2" type="ORF">L9F63_011146</name>
</gene>
<feature type="non-terminal residue" evidence="2">
    <location>
        <position position="93"/>
    </location>
</feature>
<evidence type="ECO:0000256" key="1">
    <source>
        <dbReference type="SAM" id="Phobius"/>
    </source>
</evidence>
<name>A0AAD8AFL5_DIPPU</name>
<comment type="caution">
    <text evidence="2">The sequence shown here is derived from an EMBL/GenBank/DDBJ whole genome shotgun (WGS) entry which is preliminary data.</text>
</comment>
<keyword evidence="1" id="KW-0812">Transmembrane</keyword>
<sequence length="93" mass="11088">SALRHFAQTLSLHVSLFNYFLLSKLFMLFSMGYRGIFTRQSDEHGARERRASVTSRYPVQFIYENSSYVFYEEILFTLRMEDRVELTIFLKVA</sequence>
<dbReference type="AlphaFoldDB" id="A0AAD8AFL5"/>
<proteinExistence type="predicted"/>
<protein>
    <submittedName>
        <fullName evidence="2">Uncharacterized protein</fullName>
    </submittedName>
</protein>
<keyword evidence="1" id="KW-0472">Membrane</keyword>
<keyword evidence="3" id="KW-1185">Reference proteome</keyword>
<dbReference type="Proteomes" id="UP001233999">
    <property type="component" value="Unassembled WGS sequence"/>
</dbReference>
<reference evidence="2" key="1">
    <citation type="journal article" date="2023" name="IScience">
        <title>Live-bearing cockroach genome reveals convergent evolutionary mechanisms linked to viviparity in insects and beyond.</title>
        <authorList>
            <person name="Fouks B."/>
            <person name="Harrison M.C."/>
            <person name="Mikhailova A.A."/>
            <person name="Marchal E."/>
            <person name="English S."/>
            <person name="Carruthers M."/>
            <person name="Jennings E.C."/>
            <person name="Chiamaka E.L."/>
            <person name="Frigard R.A."/>
            <person name="Pippel M."/>
            <person name="Attardo G.M."/>
            <person name="Benoit J.B."/>
            <person name="Bornberg-Bauer E."/>
            <person name="Tobe S.S."/>
        </authorList>
    </citation>
    <scope>NUCLEOTIDE SEQUENCE</scope>
    <source>
        <strain evidence="2">Stay&amp;Tobe</strain>
    </source>
</reference>
<feature type="transmembrane region" description="Helical" evidence="1">
    <location>
        <begin position="16"/>
        <end position="37"/>
    </location>
</feature>
<keyword evidence="1" id="KW-1133">Transmembrane helix</keyword>
<reference evidence="2" key="2">
    <citation type="submission" date="2023-05" db="EMBL/GenBank/DDBJ databases">
        <authorList>
            <person name="Fouks B."/>
        </authorList>
    </citation>
    <scope>NUCLEOTIDE SEQUENCE</scope>
    <source>
        <strain evidence="2">Stay&amp;Tobe</strain>
        <tissue evidence="2">Testes</tissue>
    </source>
</reference>
<evidence type="ECO:0000313" key="3">
    <source>
        <dbReference type="Proteomes" id="UP001233999"/>
    </source>
</evidence>
<evidence type="ECO:0000313" key="2">
    <source>
        <dbReference type="EMBL" id="KAJ9598160.1"/>
    </source>
</evidence>
<accession>A0AAD8AFL5</accession>
<dbReference type="EMBL" id="JASPKZ010001241">
    <property type="protein sequence ID" value="KAJ9598160.1"/>
    <property type="molecule type" value="Genomic_DNA"/>
</dbReference>